<proteinExistence type="predicted"/>
<dbReference type="Pfam" id="PF00668">
    <property type="entry name" value="Condensation"/>
    <property type="match status" value="1"/>
</dbReference>
<dbReference type="EMBL" id="JBHSYM010000006">
    <property type="protein sequence ID" value="MFC7010840.1"/>
    <property type="molecule type" value="Genomic_DNA"/>
</dbReference>
<sequence length="472" mass="51354">MLMTFLNDYQARPGELVELRVPDHLVAKAKHAPVHPAPPSPVQKNHILRRMANVAAGRPQAPWVGLAFELPGRVDATALAAAFKKWVLRHDTVLTWFSTERNAGPDPAGVTLVRHMVAPEDVDLLPVPLGEFTSGDAVREHLREQFHASTDPMLWPPFTAGAVLRDGSSTVYFAIDHAHSDAYSVVLVFHELRALYQAELDGTEAVLPEAGSYIDAGAEEHERAAALQADAPEVKSWINFLLSGPMPSFPLDLGVPAGESRPSLSFDLDLLTGDEADAFAKVCKAHGAGFSAGLLAALGIVHRELAGRAEYRGLSVVHTRHDRRWLAAQGWFINLVPVAFPLAEGGAALGLPELLASAGTAFRNACKLARVSPLRVAELAGLPLQPDDAAVLPIVSYIDGRHVQGSRDWDAADCNGLYDSSPSNEVMMWVNRRWDRTYVKVTHPDTPEARVNVPHFYDHFRQVVRSIAQGSV</sequence>
<dbReference type="InterPro" id="IPR023213">
    <property type="entry name" value="CAT-like_dom_sf"/>
</dbReference>
<name>A0ABW2DSN3_9ACTN</name>
<evidence type="ECO:0000313" key="2">
    <source>
        <dbReference type="EMBL" id="MFC7010840.1"/>
    </source>
</evidence>
<protein>
    <submittedName>
        <fullName evidence="2">Condensation domain-containing protein</fullName>
    </submittedName>
</protein>
<organism evidence="2 3">
    <name type="scientific">Streptomyces viridiviolaceus</name>
    <dbReference type="NCBI Taxonomy" id="68282"/>
    <lineage>
        <taxon>Bacteria</taxon>
        <taxon>Bacillati</taxon>
        <taxon>Actinomycetota</taxon>
        <taxon>Actinomycetes</taxon>
        <taxon>Kitasatosporales</taxon>
        <taxon>Streptomycetaceae</taxon>
        <taxon>Streptomyces</taxon>
    </lineage>
</organism>
<dbReference type="InterPro" id="IPR001242">
    <property type="entry name" value="Condensation_dom"/>
</dbReference>
<evidence type="ECO:0000313" key="3">
    <source>
        <dbReference type="Proteomes" id="UP001596409"/>
    </source>
</evidence>
<dbReference type="Proteomes" id="UP001596409">
    <property type="component" value="Unassembled WGS sequence"/>
</dbReference>
<dbReference type="Gene3D" id="3.30.559.30">
    <property type="entry name" value="Nonribosomal peptide synthetase, condensation domain"/>
    <property type="match status" value="1"/>
</dbReference>
<dbReference type="SUPFAM" id="SSF52777">
    <property type="entry name" value="CoA-dependent acyltransferases"/>
    <property type="match status" value="2"/>
</dbReference>
<accession>A0ABW2DSN3</accession>
<feature type="domain" description="Condensation" evidence="1">
    <location>
        <begin position="64"/>
        <end position="345"/>
    </location>
</feature>
<dbReference type="RefSeq" id="WP_189880090.1">
    <property type="nucleotide sequence ID" value="NZ_BMWA01000038.1"/>
</dbReference>
<comment type="caution">
    <text evidence="2">The sequence shown here is derived from an EMBL/GenBank/DDBJ whole genome shotgun (WGS) entry which is preliminary data.</text>
</comment>
<evidence type="ECO:0000259" key="1">
    <source>
        <dbReference type="Pfam" id="PF00668"/>
    </source>
</evidence>
<reference evidence="3" key="1">
    <citation type="journal article" date="2019" name="Int. J. Syst. Evol. Microbiol.">
        <title>The Global Catalogue of Microorganisms (GCM) 10K type strain sequencing project: providing services to taxonomists for standard genome sequencing and annotation.</title>
        <authorList>
            <consortium name="The Broad Institute Genomics Platform"/>
            <consortium name="The Broad Institute Genome Sequencing Center for Infectious Disease"/>
            <person name="Wu L."/>
            <person name="Ma J."/>
        </authorList>
    </citation>
    <scope>NUCLEOTIDE SEQUENCE [LARGE SCALE GENOMIC DNA]</scope>
    <source>
        <strain evidence="3">JCM 4855</strain>
    </source>
</reference>
<dbReference type="Gene3D" id="3.30.559.10">
    <property type="entry name" value="Chloramphenicol acetyltransferase-like domain"/>
    <property type="match status" value="1"/>
</dbReference>
<gene>
    <name evidence="2" type="ORF">ACFQMH_03795</name>
</gene>
<keyword evidence="3" id="KW-1185">Reference proteome</keyword>